<evidence type="ECO:0000256" key="7">
    <source>
        <dbReference type="ARBA" id="ARBA00023237"/>
    </source>
</evidence>
<feature type="domain" description="POTRA" evidence="10">
    <location>
        <begin position="232"/>
        <end position="309"/>
    </location>
</feature>
<evidence type="ECO:0000256" key="8">
    <source>
        <dbReference type="NCBIfam" id="TIGR03303"/>
    </source>
</evidence>
<protein>
    <recommendedName>
        <fullName evidence="8">Outer membrane protein assembly factor BamA</fullName>
    </recommendedName>
</protein>
<dbReference type="GO" id="GO:0009279">
    <property type="term" value="C:cell outer membrane"/>
    <property type="evidence" value="ECO:0007669"/>
    <property type="project" value="UniProtKB-UniRule"/>
</dbReference>
<evidence type="ECO:0000256" key="6">
    <source>
        <dbReference type="ARBA" id="ARBA00023136"/>
    </source>
</evidence>
<keyword evidence="7" id="KW-0998">Cell outer membrane</keyword>
<evidence type="ECO:0000256" key="9">
    <source>
        <dbReference type="SAM" id="SignalP"/>
    </source>
</evidence>
<dbReference type="InterPro" id="IPR034746">
    <property type="entry name" value="POTRA"/>
</dbReference>
<keyword evidence="2" id="KW-1134">Transmembrane beta strand</keyword>
<dbReference type="NCBIfam" id="TIGR03303">
    <property type="entry name" value="OM_YaeT"/>
    <property type="match status" value="1"/>
</dbReference>
<sequence length="889" mass="100161">MRRRLILAVILVLWVSMGLAPAQETELTFKKVAVFPFAVLSKIPREYMGEKVRQEFEERLKAEGFTLVPPEELNKEMAAVKAPVTEEQAKDIGRRLGADTVVTGQVIIVGEEISLEARILDLSGRQAPITLKLHGTGLSSLPGLARQMAGEVGLRTLGKERIRRVVVKGNRRIEADAIMGVMQTREGEVISPTRLREDLKAIYKMGYFTDVKFDISDTPEGRVLTVIVKEKPSILHTSIRGNIHVKEKQILDAMDIKNLTVASESVIKEAIEKALKVYREKGYYGAKITYTLEPITPNEVNLVFNVDEGGPVTIKGINFEGNHAFTAKELKKVIETKEKGLPLISRITGAGKLVQEKLEQDVEKIGAFYFNHGYIKAKVGEPKIDIRQGYAYVTFPITEGPQFRVGKVDVEGDLIEDKKDLLAKLKINKKEIYSRETIQEDITALSDLYADQGYANADITPLLKENDQKKTVDITFDINKGKKVYFERIEIAGNIKTRDKVIRRELRVYEQELFNATKLKESMKNLKRLEYFEDVNVSTTPGTTPERINLKVTVKERPTGSFGLGVGYSTQDKLVGMIEVSQNNLFGRGQRLQVQAMIGSIASRYRISFTEPYFFDRPLGLGIDAYNWLRIFDEYTQRSFGGSIRLAHPLRWKYTRLFGSYRFEDVRLYDLSYSASLTPSIVEASKIHVTSALTLGLSRDSRDSLFTPTKGSNQSLSVEWAGLGGDVALIRYMLDLAFYRSLKWGTVGVFHVRGGYIQGLSYGAQPAYELFYLGGIETIRGFKYATISPRDPITHDRIGGNKFFQVNTEYRFPVPRLKKYGIIGLVFFDCGNVYSSNAKALVPNVRTSLGGGIRWFSPMGPLRVEWGYNLNKKPYEQQSAWEFTIGGTF</sequence>
<dbReference type="PIRSF" id="PIRSF006076">
    <property type="entry name" value="OM_assembly_OMP85"/>
    <property type="match status" value="1"/>
</dbReference>
<dbReference type="Pfam" id="PF01103">
    <property type="entry name" value="Omp85"/>
    <property type="match status" value="1"/>
</dbReference>
<dbReference type="InterPro" id="IPR039910">
    <property type="entry name" value="D15-like"/>
</dbReference>
<keyword evidence="4 9" id="KW-0732">Signal</keyword>
<dbReference type="Gene3D" id="3.10.20.310">
    <property type="entry name" value="membrane protein fhac"/>
    <property type="match status" value="5"/>
</dbReference>
<evidence type="ECO:0000256" key="4">
    <source>
        <dbReference type="ARBA" id="ARBA00022729"/>
    </source>
</evidence>
<gene>
    <name evidence="11" type="primary">bamA</name>
    <name evidence="11" type="ORF">ENW96_10915</name>
</gene>
<keyword evidence="3" id="KW-0812">Transmembrane</keyword>
<reference evidence="11" key="1">
    <citation type="journal article" date="2020" name="mSystems">
        <title>Genome- and Community-Level Interaction Insights into Carbon Utilization and Element Cycling Functions of Hydrothermarchaeota in Hydrothermal Sediment.</title>
        <authorList>
            <person name="Zhou Z."/>
            <person name="Liu Y."/>
            <person name="Xu W."/>
            <person name="Pan J."/>
            <person name="Luo Z.H."/>
            <person name="Li M."/>
        </authorList>
    </citation>
    <scope>NUCLEOTIDE SEQUENCE [LARGE SCALE GENOMIC DNA]</scope>
    <source>
        <strain evidence="11">SpSt-897</strain>
    </source>
</reference>
<dbReference type="InterPro" id="IPR023707">
    <property type="entry name" value="OM_assembly_BamA"/>
</dbReference>
<dbReference type="InterPro" id="IPR010827">
    <property type="entry name" value="BamA/TamA_POTRA"/>
</dbReference>
<dbReference type="AlphaFoldDB" id="A0A7C3V8W5"/>
<dbReference type="Gene3D" id="2.40.160.50">
    <property type="entry name" value="membrane protein fhac: a member of the omp85/tpsb transporter family"/>
    <property type="match status" value="1"/>
</dbReference>
<dbReference type="HAMAP" id="MF_01430">
    <property type="entry name" value="OM_assembly_BamA"/>
    <property type="match status" value="1"/>
</dbReference>
<dbReference type="Gene3D" id="3.40.50.10610">
    <property type="entry name" value="ABC-type transport auxiliary lipoprotein component"/>
    <property type="match status" value="1"/>
</dbReference>
<feature type="domain" description="POTRA" evidence="10">
    <location>
        <begin position="160"/>
        <end position="231"/>
    </location>
</feature>
<dbReference type="PROSITE" id="PS51779">
    <property type="entry name" value="POTRA"/>
    <property type="match status" value="5"/>
</dbReference>
<comment type="subcellular location">
    <subcellularLocation>
        <location evidence="1">Membrane</location>
    </subcellularLocation>
</comment>
<dbReference type="Pfam" id="PF07244">
    <property type="entry name" value="POTRA"/>
    <property type="match status" value="5"/>
</dbReference>
<dbReference type="InterPro" id="IPR000184">
    <property type="entry name" value="Bac_surfAg_D15"/>
</dbReference>
<proteinExistence type="inferred from homology"/>
<name>A0A7C3V8W5_9BACT</name>
<feature type="domain" description="POTRA" evidence="10">
    <location>
        <begin position="312"/>
        <end position="400"/>
    </location>
</feature>
<evidence type="ECO:0000256" key="2">
    <source>
        <dbReference type="ARBA" id="ARBA00022452"/>
    </source>
</evidence>
<evidence type="ECO:0000313" key="11">
    <source>
        <dbReference type="EMBL" id="HGF34880.1"/>
    </source>
</evidence>
<evidence type="ECO:0000259" key="10">
    <source>
        <dbReference type="PROSITE" id="PS51779"/>
    </source>
</evidence>
<feature type="chain" id="PRO_5039907767" description="Outer membrane protein assembly factor BamA" evidence="9">
    <location>
        <begin position="23"/>
        <end position="889"/>
    </location>
</feature>
<feature type="domain" description="POTRA" evidence="10">
    <location>
        <begin position="484"/>
        <end position="557"/>
    </location>
</feature>
<accession>A0A7C3V8W5</accession>
<evidence type="ECO:0000256" key="5">
    <source>
        <dbReference type="ARBA" id="ARBA00022737"/>
    </source>
</evidence>
<evidence type="ECO:0000256" key="1">
    <source>
        <dbReference type="ARBA" id="ARBA00004370"/>
    </source>
</evidence>
<keyword evidence="6" id="KW-0472">Membrane</keyword>
<keyword evidence="5" id="KW-0677">Repeat</keyword>
<organism evidence="11">
    <name type="scientific">Desulfobacca acetoxidans</name>
    <dbReference type="NCBI Taxonomy" id="60893"/>
    <lineage>
        <taxon>Bacteria</taxon>
        <taxon>Pseudomonadati</taxon>
        <taxon>Thermodesulfobacteriota</taxon>
        <taxon>Desulfobaccia</taxon>
        <taxon>Desulfobaccales</taxon>
        <taxon>Desulfobaccaceae</taxon>
        <taxon>Desulfobacca</taxon>
    </lineage>
</organism>
<dbReference type="PANTHER" id="PTHR12815:SF23">
    <property type="entry name" value="OUTER MEMBRANE PROTEIN ASSEMBLY FACTOR BAMA"/>
    <property type="match status" value="1"/>
</dbReference>
<feature type="signal peptide" evidence="9">
    <location>
        <begin position="1"/>
        <end position="22"/>
    </location>
</feature>
<comment type="caution">
    <text evidence="11">The sequence shown here is derived from an EMBL/GenBank/DDBJ whole genome shotgun (WGS) entry which is preliminary data.</text>
</comment>
<evidence type="ECO:0000256" key="3">
    <source>
        <dbReference type="ARBA" id="ARBA00022692"/>
    </source>
</evidence>
<dbReference type="EMBL" id="DTMF01000266">
    <property type="protein sequence ID" value="HGF34880.1"/>
    <property type="molecule type" value="Genomic_DNA"/>
</dbReference>
<dbReference type="PANTHER" id="PTHR12815">
    <property type="entry name" value="SORTING AND ASSEMBLY MACHINERY SAMM50 PROTEIN FAMILY MEMBER"/>
    <property type="match status" value="1"/>
</dbReference>
<dbReference type="GO" id="GO:0071709">
    <property type="term" value="P:membrane assembly"/>
    <property type="evidence" value="ECO:0007669"/>
    <property type="project" value="InterPro"/>
</dbReference>
<feature type="domain" description="POTRA" evidence="10">
    <location>
        <begin position="403"/>
        <end position="481"/>
    </location>
</feature>